<keyword evidence="10 13" id="KW-1015">Disulfide bond</keyword>
<keyword evidence="16" id="KW-1185">Reference proteome</keyword>
<evidence type="ECO:0000256" key="1">
    <source>
        <dbReference type="ARBA" id="ARBA00001936"/>
    </source>
</evidence>
<dbReference type="GO" id="GO:0008593">
    <property type="term" value="P:regulation of Notch signaling pathway"/>
    <property type="evidence" value="ECO:0007669"/>
    <property type="project" value="TreeGrafter"/>
</dbReference>
<feature type="domain" description="Ricin B lectin" evidence="14">
    <location>
        <begin position="388"/>
        <end position="519"/>
    </location>
</feature>
<keyword evidence="13 15" id="KW-0808">Transferase</keyword>
<dbReference type="InterPro" id="IPR035992">
    <property type="entry name" value="Ricin_B-like_lectins"/>
</dbReference>
<dbReference type="InterPro" id="IPR000772">
    <property type="entry name" value="Ricin_B_lectin"/>
</dbReference>
<evidence type="ECO:0000259" key="14">
    <source>
        <dbReference type="SMART" id="SM00458"/>
    </source>
</evidence>
<evidence type="ECO:0000256" key="3">
    <source>
        <dbReference type="ARBA" id="ARBA00005680"/>
    </source>
</evidence>
<dbReference type="AlphaFoldDB" id="A0A812CNB2"/>
<dbReference type="PANTHER" id="PTHR11675:SF63">
    <property type="entry name" value="POLYPEPTIDE N-ACETYLGALACTOSAMINYLTRANSFERASE"/>
    <property type="match status" value="1"/>
</dbReference>
<dbReference type="GO" id="GO:0004653">
    <property type="term" value="F:polypeptide N-acetylgalactosaminyltransferase activity"/>
    <property type="evidence" value="ECO:0007669"/>
    <property type="project" value="TreeGrafter"/>
</dbReference>
<dbReference type="InterPro" id="IPR001173">
    <property type="entry name" value="Glyco_trans_2-like"/>
</dbReference>
<dbReference type="FunFam" id="3.90.550.10:FF:000053">
    <property type="entry name" value="Polypeptide N-acetylgalactosaminyltransferase"/>
    <property type="match status" value="1"/>
</dbReference>
<dbReference type="Gene3D" id="2.80.10.50">
    <property type="match status" value="1"/>
</dbReference>
<keyword evidence="7" id="KW-1133">Transmembrane helix</keyword>
<comment type="similarity">
    <text evidence="3 13">Belongs to the glycosyltransferase 2 family. GalNAc-T subfamily.</text>
</comment>
<dbReference type="SUPFAM" id="SSF50370">
    <property type="entry name" value="Ricin B-like lectins"/>
    <property type="match status" value="1"/>
</dbReference>
<keyword evidence="4" id="KW-0812">Transmembrane</keyword>
<dbReference type="CDD" id="cd23440">
    <property type="entry name" value="beta-trefoil_Ricin_GALNT11"/>
    <property type="match status" value="1"/>
</dbReference>
<evidence type="ECO:0000256" key="11">
    <source>
        <dbReference type="ARBA" id="ARBA00023180"/>
    </source>
</evidence>
<evidence type="ECO:0000313" key="16">
    <source>
        <dbReference type="Proteomes" id="UP000597762"/>
    </source>
</evidence>
<dbReference type="PANTHER" id="PTHR11675">
    <property type="entry name" value="N-ACETYLGALACTOSAMINYLTRANSFERASE"/>
    <property type="match status" value="1"/>
</dbReference>
<comment type="subcellular location">
    <subcellularLocation>
        <location evidence="2 13">Golgi apparatus membrane</location>
        <topology evidence="2 13">Single-pass type II membrane protein</topology>
    </subcellularLocation>
</comment>
<name>A0A812CNB2_ACAPH</name>
<dbReference type="GO" id="GO:0000139">
    <property type="term" value="C:Golgi membrane"/>
    <property type="evidence" value="ECO:0007669"/>
    <property type="project" value="UniProtKB-SubCell"/>
</dbReference>
<dbReference type="OrthoDB" id="5988548at2759"/>
<comment type="pathway">
    <text evidence="13">Protein modification; protein glycosylation.</text>
</comment>
<keyword evidence="8 13" id="KW-0333">Golgi apparatus</keyword>
<evidence type="ECO:0000256" key="7">
    <source>
        <dbReference type="ARBA" id="ARBA00022989"/>
    </source>
</evidence>
<dbReference type="Gene3D" id="3.90.550.10">
    <property type="entry name" value="Spore Coat Polysaccharide Biosynthesis Protein SpsA, Chain A"/>
    <property type="match status" value="1"/>
</dbReference>
<evidence type="ECO:0000256" key="5">
    <source>
        <dbReference type="ARBA" id="ARBA00022734"/>
    </source>
</evidence>
<dbReference type="InterPro" id="IPR029044">
    <property type="entry name" value="Nucleotide-diphossugar_trans"/>
</dbReference>
<dbReference type="Pfam" id="PF00535">
    <property type="entry name" value="Glycos_transf_2"/>
    <property type="match status" value="1"/>
</dbReference>
<dbReference type="GO" id="GO:0006493">
    <property type="term" value="P:protein O-linked glycosylation"/>
    <property type="evidence" value="ECO:0007669"/>
    <property type="project" value="TreeGrafter"/>
</dbReference>
<evidence type="ECO:0000256" key="4">
    <source>
        <dbReference type="ARBA" id="ARBA00022692"/>
    </source>
</evidence>
<evidence type="ECO:0000256" key="2">
    <source>
        <dbReference type="ARBA" id="ARBA00004323"/>
    </source>
</evidence>
<evidence type="ECO:0000256" key="6">
    <source>
        <dbReference type="ARBA" id="ARBA00022968"/>
    </source>
</evidence>
<dbReference type="EMBL" id="CAHIKZ030001759">
    <property type="protein sequence ID" value="CAE1274055.1"/>
    <property type="molecule type" value="Genomic_DNA"/>
</dbReference>
<dbReference type="CDD" id="cd02510">
    <property type="entry name" value="pp-GalNAc-T"/>
    <property type="match status" value="1"/>
</dbReference>
<evidence type="ECO:0000256" key="10">
    <source>
        <dbReference type="ARBA" id="ARBA00023157"/>
    </source>
</evidence>
<organism evidence="15 16">
    <name type="scientific">Acanthosepion pharaonis</name>
    <name type="common">Pharaoh cuttlefish</name>
    <name type="synonym">Sepia pharaonis</name>
    <dbReference type="NCBI Taxonomy" id="158019"/>
    <lineage>
        <taxon>Eukaryota</taxon>
        <taxon>Metazoa</taxon>
        <taxon>Spiralia</taxon>
        <taxon>Lophotrochozoa</taxon>
        <taxon>Mollusca</taxon>
        <taxon>Cephalopoda</taxon>
        <taxon>Coleoidea</taxon>
        <taxon>Decapodiformes</taxon>
        <taxon>Sepiida</taxon>
        <taxon>Sepiina</taxon>
        <taxon>Sepiidae</taxon>
        <taxon>Acanthosepion</taxon>
    </lineage>
</organism>
<keyword evidence="6" id="KW-0735">Signal-anchor</keyword>
<evidence type="ECO:0000313" key="15">
    <source>
        <dbReference type="EMBL" id="CAE1274055.1"/>
    </source>
</evidence>
<dbReference type="SMART" id="SM00458">
    <property type="entry name" value="RICIN"/>
    <property type="match status" value="1"/>
</dbReference>
<dbReference type="UniPathway" id="UPA00378"/>
<keyword evidence="5 13" id="KW-0430">Lectin</keyword>
<evidence type="ECO:0000256" key="9">
    <source>
        <dbReference type="ARBA" id="ARBA00023136"/>
    </source>
</evidence>
<keyword evidence="11" id="KW-0325">Glycoprotein</keyword>
<comment type="cofactor">
    <cofactor evidence="1 13">
        <name>Mn(2+)</name>
        <dbReference type="ChEBI" id="CHEBI:29035"/>
    </cofactor>
</comment>
<dbReference type="PROSITE" id="PS50231">
    <property type="entry name" value="RICIN_B_LECTIN"/>
    <property type="match status" value="1"/>
</dbReference>
<gene>
    <name evidence="15" type="ORF">SPHA_38609</name>
</gene>
<evidence type="ECO:0000256" key="8">
    <source>
        <dbReference type="ARBA" id="ARBA00023034"/>
    </source>
</evidence>
<reference evidence="15" key="1">
    <citation type="submission" date="2021-01" db="EMBL/GenBank/DDBJ databases">
        <authorList>
            <person name="Li R."/>
            <person name="Bekaert M."/>
        </authorList>
    </citation>
    <scope>NUCLEOTIDE SEQUENCE</scope>
    <source>
        <strain evidence="15">Farmed</strain>
    </source>
</reference>
<accession>A0A812CNB2</accession>
<keyword evidence="9" id="KW-0472">Membrane</keyword>
<proteinExistence type="inferred from homology"/>
<protein>
    <recommendedName>
        <fullName evidence="13">Polypeptide N-acetylgalactosaminyltransferase</fullName>
        <ecNumber evidence="13">2.4.1.-</ecNumber>
    </recommendedName>
    <alternativeName>
        <fullName evidence="13">Protein-UDP acetylgalactosaminyltransferase</fullName>
    </alternativeName>
</protein>
<dbReference type="EC" id="2.4.1.-" evidence="13"/>
<keyword evidence="12 13" id="KW-0464">Manganese</keyword>
<comment type="caution">
    <text evidence="15">The sequence shown here is derived from an EMBL/GenBank/DDBJ whole genome shotgun (WGS) entry which is preliminary data.</text>
</comment>
<evidence type="ECO:0000256" key="13">
    <source>
        <dbReference type="RuleBase" id="RU361242"/>
    </source>
</evidence>
<evidence type="ECO:0000256" key="12">
    <source>
        <dbReference type="ARBA" id="ARBA00023211"/>
    </source>
</evidence>
<keyword evidence="13 15" id="KW-0328">Glycosyltransferase</keyword>
<dbReference type="InterPro" id="IPR045885">
    <property type="entry name" value="GalNAc-T"/>
</dbReference>
<sequence length="523" mass="60883">MIGLIKTEEDEKNRNRGYKLHAFNILISERLGYHRKIPDTRNPECRMKSYQPVLPSASVIICFYNEHRTTLLRSMHSVIDRTPVETLHEIILVDDFSSLSELEDLENYLILHNIYIAKLYRTKTREGLIRARMFGASKATGDVLVFLDSHVEVNVKWLQPLLNRIAEDRKIVTIPIIDTISPDTFLYEGSPLVRGGFSWGLHYRWDPLPAKYRDNPESLSNPIETPTMAGGLFAIDRNYFNEMGKYDPGMDLWGGENLEISFRIWMCGGRLEIIPCSHVGHVFRKRRPYTSPNGENTMMKNSLRVAYVWMDQYREHFFRMIPNARLNTNYGDLSERKALRKRLHCTSFKWYLDNIYPEQVLPDVNGNIPAMAYDRKTWMKHKSVLKRTGKIMHIKSGMCIESIGAAYEKRSKLRLNDCVPSSDYKKQMWSETNEHELKLAQTLCLEVNDFSRDKIIPKLMKCHGGKGTQEWHWTSEDGPSLLYNTASGKCLSVSLDKSMLYLELDICDKSNPYMKFYFQNRSK</sequence>
<dbReference type="Proteomes" id="UP000597762">
    <property type="component" value="Unassembled WGS sequence"/>
</dbReference>
<dbReference type="SUPFAM" id="SSF53448">
    <property type="entry name" value="Nucleotide-diphospho-sugar transferases"/>
    <property type="match status" value="1"/>
</dbReference>
<dbReference type="GO" id="GO:0030246">
    <property type="term" value="F:carbohydrate binding"/>
    <property type="evidence" value="ECO:0007669"/>
    <property type="project" value="UniProtKB-KW"/>
</dbReference>
<dbReference type="GO" id="GO:0005112">
    <property type="term" value="F:Notch binding"/>
    <property type="evidence" value="ECO:0007669"/>
    <property type="project" value="TreeGrafter"/>
</dbReference>
<dbReference type="Pfam" id="PF00652">
    <property type="entry name" value="Ricin_B_lectin"/>
    <property type="match status" value="1"/>
</dbReference>